<evidence type="ECO:0000256" key="2">
    <source>
        <dbReference type="ARBA" id="ARBA00009726"/>
    </source>
</evidence>
<dbReference type="Proteomes" id="UP001196413">
    <property type="component" value="Unassembled WGS sequence"/>
</dbReference>
<reference evidence="11" key="1">
    <citation type="submission" date="2021-06" db="EMBL/GenBank/DDBJ databases">
        <title>Parelaphostrongylus tenuis whole genome reference sequence.</title>
        <authorList>
            <person name="Garwood T.J."/>
            <person name="Larsen P.A."/>
            <person name="Fountain-Jones N.M."/>
            <person name="Garbe J.R."/>
            <person name="Macchietto M.G."/>
            <person name="Kania S.A."/>
            <person name="Gerhold R.W."/>
            <person name="Richards J.E."/>
            <person name="Wolf T.M."/>
        </authorList>
    </citation>
    <scope>NUCLEOTIDE SEQUENCE</scope>
    <source>
        <strain evidence="11">MNPRO001-30</strain>
        <tissue evidence="11">Meninges</tissue>
    </source>
</reference>
<evidence type="ECO:0000256" key="3">
    <source>
        <dbReference type="ARBA" id="ARBA00022448"/>
    </source>
</evidence>
<keyword evidence="5" id="KW-0677">Repeat</keyword>
<dbReference type="Gene3D" id="3.40.50.300">
    <property type="entry name" value="P-loop containing nucleotide triphosphate hydrolases"/>
    <property type="match status" value="1"/>
</dbReference>
<dbReference type="PANTHER" id="PTHR24223">
    <property type="entry name" value="ATP-BINDING CASSETTE SUB-FAMILY C"/>
    <property type="match status" value="1"/>
</dbReference>
<keyword evidence="7" id="KW-0067">ATP-binding</keyword>
<evidence type="ECO:0000259" key="10">
    <source>
        <dbReference type="PROSITE" id="PS50893"/>
    </source>
</evidence>
<dbReference type="SMART" id="SM00382">
    <property type="entry name" value="AAA"/>
    <property type="match status" value="1"/>
</dbReference>
<dbReference type="CDD" id="cd03244">
    <property type="entry name" value="ABCC_MRP_domain2"/>
    <property type="match status" value="1"/>
</dbReference>
<comment type="caution">
    <text evidence="11">The sequence shown here is derived from an EMBL/GenBank/DDBJ whole genome shotgun (WGS) entry which is preliminary data.</text>
</comment>
<evidence type="ECO:0000313" key="11">
    <source>
        <dbReference type="EMBL" id="KAJ1352842.1"/>
    </source>
</evidence>
<dbReference type="AlphaFoldDB" id="A0AAD5QJI3"/>
<dbReference type="GO" id="GO:0005524">
    <property type="term" value="F:ATP binding"/>
    <property type="evidence" value="ECO:0007669"/>
    <property type="project" value="UniProtKB-KW"/>
</dbReference>
<dbReference type="GO" id="GO:0016887">
    <property type="term" value="F:ATP hydrolysis activity"/>
    <property type="evidence" value="ECO:0007669"/>
    <property type="project" value="InterPro"/>
</dbReference>
<evidence type="ECO:0000313" key="12">
    <source>
        <dbReference type="Proteomes" id="UP001196413"/>
    </source>
</evidence>
<dbReference type="InterPro" id="IPR050173">
    <property type="entry name" value="ABC_transporter_C-like"/>
</dbReference>
<keyword evidence="9" id="KW-0472">Membrane</keyword>
<dbReference type="GO" id="GO:0016020">
    <property type="term" value="C:membrane"/>
    <property type="evidence" value="ECO:0007669"/>
    <property type="project" value="TreeGrafter"/>
</dbReference>
<comment type="subcellular location">
    <subcellularLocation>
        <location evidence="1">Endomembrane system</location>
        <topology evidence="1">Multi-pass membrane protein</topology>
    </subcellularLocation>
</comment>
<dbReference type="Pfam" id="PF00005">
    <property type="entry name" value="ABC_tran"/>
    <property type="match status" value="1"/>
</dbReference>
<accession>A0AAD5QJI3</accession>
<name>A0AAD5QJI3_PARTN</name>
<gene>
    <name evidence="11" type="primary">ABCC3</name>
    <name evidence="11" type="ORF">KIN20_009321</name>
</gene>
<feature type="domain" description="ABC transporter" evidence="10">
    <location>
        <begin position="1"/>
        <end position="208"/>
    </location>
</feature>
<evidence type="ECO:0000256" key="5">
    <source>
        <dbReference type="ARBA" id="ARBA00022737"/>
    </source>
</evidence>
<dbReference type="GO" id="GO:0042626">
    <property type="term" value="F:ATPase-coupled transmembrane transporter activity"/>
    <property type="evidence" value="ECO:0007669"/>
    <property type="project" value="TreeGrafter"/>
</dbReference>
<protein>
    <submittedName>
        <fullName evidence="11">Canalicular multispecific organic anion transporter 2</fullName>
    </submittedName>
</protein>
<evidence type="ECO:0000256" key="6">
    <source>
        <dbReference type="ARBA" id="ARBA00022741"/>
    </source>
</evidence>
<dbReference type="PANTHER" id="PTHR24223:SF358">
    <property type="entry name" value="ABC TRANSMEMBRANE TYPE-1 DOMAIN-CONTAINING PROTEIN"/>
    <property type="match status" value="1"/>
</dbReference>
<dbReference type="PROSITE" id="PS50893">
    <property type="entry name" value="ABC_TRANSPORTER_2"/>
    <property type="match status" value="1"/>
</dbReference>
<keyword evidence="6" id="KW-0547">Nucleotide-binding</keyword>
<comment type="similarity">
    <text evidence="2">Belongs to the ABC transporter superfamily. ABCC family. Conjugate transporter (TC 3.A.1.208) subfamily.</text>
</comment>
<dbReference type="InterPro" id="IPR003593">
    <property type="entry name" value="AAA+_ATPase"/>
</dbReference>
<evidence type="ECO:0000256" key="8">
    <source>
        <dbReference type="ARBA" id="ARBA00022989"/>
    </source>
</evidence>
<dbReference type="EMBL" id="JAHQIW010001549">
    <property type="protein sequence ID" value="KAJ1352842.1"/>
    <property type="molecule type" value="Genomic_DNA"/>
</dbReference>
<keyword evidence="4" id="KW-0812">Transmembrane</keyword>
<proteinExistence type="inferred from homology"/>
<evidence type="ECO:0000256" key="9">
    <source>
        <dbReference type="ARBA" id="ARBA00023136"/>
    </source>
</evidence>
<keyword evidence="8" id="KW-1133">Transmembrane helix</keyword>
<dbReference type="InterPro" id="IPR027417">
    <property type="entry name" value="P-loop_NTPase"/>
</dbReference>
<evidence type="ECO:0000256" key="4">
    <source>
        <dbReference type="ARBA" id="ARBA00022692"/>
    </source>
</evidence>
<evidence type="ECO:0000256" key="1">
    <source>
        <dbReference type="ARBA" id="ARBA00004127"/>
    </source>
</evidence>
<sequence length="213" mass="23666">MEKIGLVGRTGSGKSSLALALFRIIEPASGKILLDDVEITTIGLHDLRERLTIIPQDPVLFSGTLRFNLDPTSKYTDPELWSAIEHANLKTFVQSFPLGFQHHIEEGGHNISVGQRQLICLTRALLRKSRVIVLDEATAAIDTQTDMLIQATMRTQFASSTVITIAHRLNTILDYDRVLVMDAGRIAEFDSPQQLLSQKNSIFRSMALNANII</sequence>
<evidence type="ECO:0000256" key="7">
    <source>
        <dbReference type="ARBA" id="ARBA00022840"/>
    </source>
</evidence>
<dbReference type="SUPFAM" id="SSF52540">
    <property type="entry name" value="P-loop containing nucleoside triphosphate hydrolases"/>
    <property type="match status" value="1"/>
</dbReference>
<organism evidence="11 12">
    <name type="scientific">Parelaphostrongylus tenuis</name>
    <name type="common">Meningeal worm</name>
    <dbReference type="NCBI Taxonomy" id="148309"/>
    <lineage>
        <taxon>Eukaryota</taxon>
        <taxon>Metazoa</taxon>
        <taxon>Ecdysozoa</taxon>
        <taxon>Nematoda</taxon>
        <taxon>Chromadorea</taxon>
        <taxon>Rhabditida</taxon>
        <taxon>Rhabditina</taxon>
        <taxon>Rhabditomorpha</taxon>
        <taxon>Strongyloidea</taxon>
        <taxon>Metastrongylidae</taxon>
        <taxon>Parelaphostrongylus</taxon>
    </lineage>
</organism>
<dbReference type="InterPro" id="IPR003439">
    <property type="entry name" value="ABC_transporter-like_ATP-bd"/>
</dbReference>
<keyword evidence="3" id="KW-0813">Transport</keyword>
<dbReference type="GO" id="GO:0012505">
    <property type="term" value="C:endomembrane system"/>
    <property type="evidence" value="ECO:0007669"/>
    <property type="project" value="UniProtKB-SubCell"/>
</dbReference>
<keyword evidence="12" id="KW-1185">Reference proteome</keyword>
<dbReference type="FunFam" id="3.40.50.300:FF:000074">
    <property type="entry name" value="Multidrug resistance-associated protein 5 isoform 1"/>
    <property type="match status" value="1"/>
</dbReference>